<keyword evidence="3" id="KW-0285">Flavoprotein</keyword>
<dbReference type="Pfam" id="PF05199">
    <property type="entry name" value="GMC_oxred_C"/>
    <property type="match status" value="1"/>
</dbReference>
<evidence type="ECO:0000256" key="4">
    <source>
        <dbReference type="ARBA" id="ARBA00022827"/>
    </source>
</evidence>
<gene>
    <name evidence="9" type="ORF">VSX56_11895</name>
</gene>
<dbReference type="Pfam" id="PF01266">
    <property type="entry name" value="DAO"/>
    <property type="match status" value="1"/>
</dbReference>
<dbReference type="EMBL" id="JAYWLC010000008">
    <property type="protein sequence ID" value="MER5172477.1"/>
    <property type="molecule type" value="Genomic_DNA"/>
</dbReference>
<dbReference type="InterPro" id="IPR006076">
    <property type="entry name" value="FAD-dep_OxRdtase"/>
</dbReference>
<accession>A0ABV1SHU7</accession>
<dbReference type="InterPro" id="IPR036188">
    <property type="entry name" value="FAD/NAD-bd_sf"/>
</dbReference>
<comment type="caution">
    <text evidence="9">The sequence shown here is derived from an EMBL/GenBank/DDBJ whole genome shotgun (WGS) entry which is preliminary data.</text>
</comment>
<comment type="cofactor">
    <cofactor evidence="1">
        <name>FAD</name>
        <dbReference type="ChEBI" id="CHEBI:57692"/>
    </cofactor>
</comment>
<evidence type="ECO:0000259" key="7">
    <source>
        <dbReference type="Pfam" id="PF01266"/>
    </source>
</evidence>
<evidence type="ECO:0000313" key="10">
    <source>
        <dbReference type="Proteomes" id="UP001438953"/>
    </source>
</evidence>
<dbReference type="PANTHER" id="PTHR42784:SF1">
    <property type="entry name" value="PYRANOSE 2-OXIDASE"/>
    <property type="match status" value="1"/>
</dbReference>
<evidence type="ECO:0000259" key="8">
    <source>
        <dbReference type="Pfam" id="PF05199"/>
    </source>
</evidence>
<sequence length="529" mass="58104">MANDYDADVIVIGSGTVGANAAYELAKQGKSVLMLEAGVRIPRWRLIEAFRNSPRRTDYNGPYPDEPWAHTSASHDYVENDGDFPMIANFLKLVGGSTWHWGGATWRFIPDDFKMQSTYGVGRDWPIEYSDLEPWYVKAEYEIGVAGNMKEDQSGVRKGETWPPRSKDFPMPAQKNSYMLDTFKSRIEPLGFDVVAEPSAMMSGNYRGRPGCVGNNNCAPVCPIGANYSGVFHADLAVEAGVKLMTNTTVTQIEKGPDGKIAAVKWKSSKGDEGRLTAKVFVLAAHGYESAKLMITSEVGNSSDMVGRNLMPHLGLGFDFFSEDPVWPGRGPIQQGAIFSYRDGPTRSQHSGMKHAVNNFVPNEAMTKRLLKKGVLGSELDARIKHDSARYMSLYSMFETLPDPANRVQPGPHKDALGQPNLRITYAVDDYARGAIDPCINDYQQFVSAMNGEVLNMSRDLANHDHIMGTVIMGDKATDSVVDKDCRSWDHENLFVVSTGNLPSSSVVNPTLTAVALAIRAADTIAKEV</sequence>
<dbReference type="InterPro" id="IPR007867">
    <property type="entry name" value="GMC_OxRtase_C"/>
</dbReference>
<dbReference type="PANTHER" id="PTHR42784">
    <property type="entry name" value="PYRANOSE 2-OXIDASE"/>
    <property type="match status" value="1"/>
</dbReference>
<feature type="domain" description="FAD dependent oxidoreductase" evidence="7">
    <location>
        <begin position="8"/>
        <end position="38"/>
    </location>
</feature>
<dbReference type="SUPFAM" id="SSF51905">
    <property type="entry name" value="FAD/NAD(P)-binding domain"/>
    <property type="match status" value="1"/>
</dbReference>
<evidence type="ECO:0000259" key="6">
    <source>
        <dbReference type="Pfam" id="PF00732"/>
    </source>
</evidence>
<dbReference type="RefSeq" id="WP_339115404.1">
    <property type="nucleotide sequence ID" value="NZ_JAYWLC010000008.1"/>
</dbReference>
<protein>
    <submittedName>
        <fullName evidence="9">GMC family oxidoreductase</fullName>
    </submittedName>
</protein>
<dbReference type="PRINTS" id="PR00411">
    <property type="entry name" value="PNDRDTASEI"/>
</dbReference>
<dbReference type="InterPro" id="IPR000172">
    <property type="entry name" value="GMC_OxRdtase_N"/>
</dbReference>
<comment type="similarity">
    <text evidence="2">Belongs to the GMC oxidoreductase family.</text>
</comment>
<evidence type="ECO:0000313" key="9">
    <source>
        <dbReference type="EMBL" id="MER5172477.1"/>
    </source>
</evidence>
<reference evidence="9 10" key="1">
    <citation type="submission" date="2024-06" db="EMBL/GenBank/DDBJ databases">
        <title>Thioclava kandeliae sp. nov. from a rhizosphere soil sample of Kandelia candel in a mangrove.</title>
        <authorList>
            <person name="Mu T."/>
        </authorList>
    </citation>
    <scope>NUCLEOTIDE SEQUENCE [LARGE SCALE GENOMIC DNA]</scope>
    <source>
        <strain evidence="9 10">CPCC 100088</strain>
    </source>
</reference>
<organism evidence="9 10">
    <name type="scientific">Thioclava kandeliae</name>
    <dbReference type="NCBI Taxonomy" id="3070818"/>
    <lineage>
        <taxon>Bacteria</taxon>
        <taxon>Pseudomonadati</taxon>
        <taxon>Pseudomonadota</taxon>
        <taxon>Alphaproteobacteria</taxon>
        <taxon>Rhodobacterales</taxon>
        <taxon>Paracoccaceae</taxon>
        <taxon>Thioclava</taxon>
    </lineage>
</organism>
<evidence type="ECO:0000256" key="1">
    <source>
        <dbReference type="ARBA" id="ARBA00001974"/>
    </source>
</evidence>
<keyword evidence="4" id="KW-0274">FAD</keyword>
<dbReference type="InterPro" id="IPR051473">
    <property type="entry name" value="P2Ox-like"/>
</dbReference>
<name>A0ABV1SHU7_9RHOB</name>
<proteinExistence type="inferred from homology"/>
<keyword evidence="10" id="KW-1185">Reference proteome</keyword>
<dbReference type="Proteomes" id="UP001438953">
    <property type="component" value="Unassembled WGS sequence"/>
</dbReference>
<evidence type="ECO:0000256" key="2">
    <source>
        <dbReference type="ARBA" id="ARBA00010790"/>
    </source>
</evidence>
<dbReference type="Pfam" id="PF00732">
    <property type="entry name" value="GMC_oxred_N"/>
    <property type="match status" value="1"/>
</dbReference>
<evidence type="ECO:0000256" key="3">
    <source>
        <dbReference type="ARBA" id="ARBA00022630"/>
    </source>
</evidence>
<feature type="domain" description="Glucose-methanol-choline oxidoreductase N-terminal" evidence="6">
    <location>
        <begin position="237"/>
        <end position="314"/>
    </location>
</feature>
<feature type="domain" description="Glucose-methanol-choline oxidoreductase C-terminal" evidence="8">
    <location>
        <begin position="405"/>
        <end position="518"/>
    </location>
</feature>
<dbReference type="Gene3D" id="3.50.50.60">
    <property type="entry name" value="FAD/NAD(P)-binding domain"/>
    <property type="match status" value="2"/>
</dbReference>
<keyword evidence="5" id="KW-0560">Oxidoreductase</keyword>
<evidence type="ECO:0000256" key="5">
    <source>
        <dbReference type="ARBA" id="ARBA00023002"/>
    </source>
</evidence>